<dbReference type="AlphaFoldDB" id="A0A1T5LJM0"/>
<evidence type="ECO:0000256" key="2">
    <source>
        <dbReference type="ARBA" id="ARBA00022840"/>
    </source>
</evidence>
<feature type="domain" description="Sigma-54 factor interaction" evidence="6">
    <location>
        <begin position="333"/>
        <end position="558"/>
    </location>
</feature>
<keyword evidence="4 8" id="KW-0238">DNA-binding</keyword>
<keyword evidence="9" id="KW-1185">Reference proteome</keyword>
<dbReference type="Gene3D" id="3.30.450.20">
    <property type="entry name" value="PAS domain"/>
    <property type="match status" value="1"/>
</dbReference>
<dbReference type="PROSITE" id="PS00676">
    <property type="entry name" value="SIGMA54_INTERACT_2"/>
    <property type="match status" value="1"/>
</dbReference>
<dbReference type="FunFam" id="3.40.50.300:FF:000006">
    <property type="entry name" value="DNA-binding transcriptional regulator NtrC"/>
    <property type="match status" value="1"/>
</dbReference>
<keyword evidence="5" id="KW-0804">Transcription</keyword>
<dbReference type="PROSITE" id="PS00688">
    <property type="entry name" value="SIGMA54_INTERACT_3"/>
    <property type="match status" value="1"/>
</dbReference>
<feature type="domain" description="PAS" evidence="7">
    <location>
        <begin position="204"/>
        <end position="259"/>
    </location>
</feature>
<evidence type="ECO:0000259" key="7">
    <source>
        <dbReference type="PROSITE" id="PS50112"/>
    </source>
</evidence>
<protein>
    <submittedName>
        <fullName evidence="8">Transcriptional regulator containing PAS, AAA-type ATPase, and DNA-binding Fis domains</fullName>
    </submittedName>
</protein>
<dbReference type="InterPro" id="IPR027417">
    <property type="entry name" value="P-loop_NTPase"/>
</dbReference>
<evidence type="ECO:0000256" key="3">
    <source>
        <dbReference type="ARBA" id="ARBA00023015"/>
    </source>
</evidence>
<dbReference type="Proteomes" id="UP000190285">
    <property type="component" value="Unassembled WGS sequence"/>
</dbReference>
<dbReference type="Pfam" id="PF00158">
    <property type="entry name" value="Sigma54_activat"/>
    <property type="match status" value="1"/>
</dbReference>
<dbReference type="STRING" id="36842.SAMN02194393_02950"/>
<keyword evidence="2" id="KW-0067">ATP-binding</keyword>
<dbReference type="SMART" id="SM00382">
    <property type="entry name" value="AAA"/>
    <property type="match status" value="1"/>
</dbReference>
<dbReference type="InterPro" id="IPR013767">
    <property type="entry name" value="PAS_fold"/>
</dbReference>
<accession>A0A1T5LJM0</accession>
<evidence type="ECO:0000256" key="4">
    <source>
        <dbReference type="ARBA" id="ARBA00023125"/>
    </source>
</evidence>
<dbReference type="CDD" id="cd00009">
    <property type="entry name" value="AAA"/>
    <property type="match status" value="1"/>
</dbReference>
<dbReference type="RefSeq" id="WP_079492613.1">
    <property type="nucleotide sequence ID" value="NZ_FUZT01000007.1"/>
</dbReference>
<dbReference type="InterPro" id="IPR025943">
    <property type="entry name" value="Sigma_54_int_dom_ATP-bd_2"/>
</dbReference>
<dbReference type="Gene3D" id="1.10.8.60">
    <property type="match status" value="1"/>
</dbReference>
<sequence length="688" mass="78305">MDRNKKIIIISLDYVANRALTEQLNEVFGEKVEVISILLNEHEKINVEDIDLIVCSSKIIVEKIKKKINKLIPIIPVRRTVNLKKITEVISLNAGEKVLLVNNHLYTANETINLLKKLGVDHIEFVPYFPGCKEEIQDIAVTPGGSHLVPKGVKRIIDIGIRIIDISSIIEIFLELSLPIENFQIISESYSKEMVRLNRFNSETNKILKAMFEITHDGIAALDVSGNIFFSNKKFADFLQCQQSDLISKNIVEIINDKEIIDIIIDSKQRNNEIIDIDNKQFMLNKTFLYQGNLLKGHVVSLQDVTHIQNLEKEVRKKLATKGFVAKYNFDDLIGISSSLLDKIKIAKKIAKNDLTVLIQGEDGTGKEIFAQAIHNSSMRKNGPFVAVNFAAISENLMESELFGYEEGAFTGATKGGKEGVFEQADKGTIFIDEIGDISPQIQKRLLRVLQEKEVMRVGGSKIIPVDVRVIAATNKDLMELVKEKKFRKDLYYRLKVLYFTIPLLKERKEDIPLLAKYYLKSMESDKKLSNDVLDILTKYSWPGNVRELVNLMYYLDSIVDNQYVVANDLPENFIQEVYEGENIKTKDNCIFGTIDTDLLPANRINEYIKILKVLKDANDLGIIIGRNKISRILKKNQFYLSSEQVRGRIKDMEKAGLIEIGNTKQGSTISKKGKMFLKEYIGEYTER</sequence>
<dbReference type="InterPro" id="IPR002078">
    <property type="entry name" value="Sigma_54_int"/>
</dbReference>
<dbReference type="PROSITE" id="PS50112">
    <property type="entry name" value="PAS"/>
    <property type="match status" value="1"/>
</dbReference>
<dbReference type="InterPro" id="IPR025944">
    <property type="entry name" value="Sigma_54_int_dom_CS"/>
</dbReference>
<reference evidence="8 9" key="1">
    <citation type="submission" date="2017-02" db="EMBL/GenBank/DDBJ databases">
        <authorList>
            <person name="Peterson S.W."/>
        </authorList>
    </citation>
    <scope>NUCLEOTIDE SEQUENCE [LARGE SCALE GENOMIC DNA]</scope>
    <source>
        <strain evidence="8 9">M1</strain>
    </source>
</reference>
<evidence type="ECO:0000259" key="6">
    <source>
        <dbReference type="PROSITE" id="PS50045"/>
    </source>
</evidence>
<dbReference type="Pfam" id="PF00989">
    <property type="entry name" value="PAS"/>
    <property type="match status" value="1"/>
</dbReference>
<dbReference type="PANTHER" id="PTHR32071:SF57">
    <property type="entry name" value="C4-DICARBOXYLATE TRANSPORT TRANSCRIPTIONAL REGULATORY PROTEIN DCTD"/>
    <property type="match status" value="1"/>
</dbReference>
<dbReference type="PANTHER" id="PTHR32071">
    <property type="entry name" value="TRANSCRIPTIONAL REGULATORY PROTEIN"/>
    <property type="match status" value="1"/>
</dbReference>
<dbReference type="InterPro" id="IPR000014">
    <property type="entry name" value="PAS"/>
</dbReference>
<dbReference type="InterPro" id="IPR058031">
    <property type="entry name" value="AAA_lid_NorR"/>
</dbReference>
<dbReference type="Pfam" id="PF25601">
    <property type="entry name" value="AAA_lid_14"/>
    <property type="match status" value="1"/>
</dbReference>
<dbReference type="EMBL" id="FUZT01000007">
    <property type="protein sequence ID" value="SKC76181.1"/>
    <property type="molecule type" value="Genomic_DNA"/>
</dbReference>
<dbReference type="GO" id="GO:0005524">
    <property type="term" value="F:ATP binding"/>
    <property type="evidence" value="ECO:0007669"/>
    <property type="project" value="UniProtKB-KW"/>
</dbReference>
<dbReference type="InterPro" id="IPR003593">
    <property type="entry name" value="AAA+_ATPase"/>
</dbReference>
<dbReference type="SUPFAM" id="SSF55785">
    <property type="entry name" value="PYP-like sensor domain (PAS domain)"/>
    <property type="match status" value="1"/>
</dbReference>
<evidence type="ECO:0000256" key="1">
    <source>
        <dbReference type="ARBA" id="ARBA00022741"/>
    </source>
</evidence>
<organism evidence="8 9">
    <name type="scientific">Maledivibacter halophilus</name>
    <dbReference type="NCBI Taxonomy" id="36842"/>
    <lineage>
        <taxon>Bacteria</taxon>
        <taxon>Bacillati</taxon>
        <taxon>Bacillota</taxon>
        <taxon>Clostridia</taxon>
        <taxon>Peptostreptococcales</taxon>
        <taxon>Caminicellaceae</taxon>
        <taxon>Maledivibacter</taxon>
    </lineage>
</organism>
<keyword evidence="3" id="KW-0805">Transcription regulation</keyword>
<evidence type="ECO:0000313" key="9">
    <source>
        <dbReference type="Proteomes" id="UP000190285"/>
    </source>
</evidence>
<keyword evidence="1" id="KW-0547">Nucleotide-binding</keyword>
<dbReference type="GO" id="GO:0003677">
    <property type="term" value="F:DNA binding"/>
    <property type="evidence" value="ECO:0007669"/>
    <property type="project" value="UniProtKB-KW"/>
</dbReference>
<evidence type="ECO:0000256" key="5">
    <source>
        <dbReference type="ARBA" id="ARBA00023163"/>
    </source>
</evidence>
<dbReference type="Gene3D" id="3.40.50.300">
    <property type="entry name" value="P-loop containing nucleotide triphosphate hydrolases"/>
    <property type="match status" value="1"/>
</dbReference>
<dbReference type="OrthoDB" id="9803970at2"/>
<dbReference type="Gene3D" id="1.10.10.10">
    <property type="entry name" value="Winged helix-like DNA-binding domain superfamily/Winged helix DNA-binding domain"/>
    <property type="match status" value="1"/>
</dbReference>
<evidence type="ECO:0000313" key="8">
    <source>
        <dbReference type="EMBL" id="SKC76181.1"/>
    </source>
</evidence>
<dbReference type="GO" id="GO:0006355">
    <property type="term" value="P:regulation of DNA-templated transcription"/>
    <property type="evidence" value="ECO:0007669"/>
    <property type="project" value="InterPro"/>
</dbReference>
<gene>
    <name evidence="8" type="ORF">SAMN02194393_02950</name>
</gene>
<dbReference type="SMART" id="SM00091">
    <property type="entry name" value="PAS"/>
    <property type="match status" value="1"/>
</dbReference>
<dbReference type="SUPFAM" id="SSF52540">
    <property type="entry name" value="P-loop containing nucleoside triphosphate hydrolases"/>
    <property type="match status" value="1"/>
</dbReference>
<name>A0A1T5LJM0_9FIRM</name>
<dbReference type="InterPro" id="IPR036388">
    <property type="entry name" value="WH-like_DNA-bd_sf"/>
</dbReference>
<dbReference type="PROSITE" id="PS50045">
    <property type="entry name" value="SIGMA54_INTERACT_4"/>
    <property type="match status" value="1"/>
</dbReference>
<dbReference type="InterPro" id="IPR035965">
    <property type="entry name" value="PAS-like_dom_sf"/>
</dbReference>
<proteinExistence type="predicted"/>